<accession>A0A125MGA7</accession>
<dbReference type="STRING" id="46506.AA415_00917"/>
<dbReference type="Pfam" id="PF22599">
    <property type="entry name" value="SecDF_P1_head"/>
    <property type="match status" value="1"/>
</dbReference>
<dbReference type="InterPro" id="IPR054384">
    <property type="entry name" value="SecDF_P1_head"/>
</dbReference>
<dbReference type="Gene3D" id="3.30.1360.200">
    <property type="match status" value="1"/>
</dbReference>
<dbReference type="RefSeq" id="WP_060385400.1">
    <property type="nucleotide sequence ID" value="NZ_LRGC01000003.1"/>
</dbReference>
<dbReference type="EMBL" id="LRGC01000003">
    <property type="protein sequence ID" value="KWR56607.1"/>
    <property type="molecule type" value="Genomic_DNA"/>
</dbReference>
<sequence>MWRKLLGILTLFSFLPYFSICQNKLRENGWYPILSGQTDSISREPIVTTKDFIALKLDTDYFGKYVISGQISNYKRKKWAEETGKATGRQIAFIFNDSVITNPRVNCSIESGAFQITSVLDEKLPDIYKQLKQEKIDSITTLFKDWEKDSLYFAMPPEYRDSIRMAIDYWEAYTWIKLTTKPDEHYWYSITDSAEYKKLEEALKEELEKSNLSSRASDYMQSDTYQMYKMYVCNNPEYINLMFQCFLFKKIRGLYSYLIDDIIQTKYPSAPSIRTYVDKTDNSDDERFAVYEWQRQIWVLMNKDKQTDAPRDI</sequence>
<keyword evidence="3" id="KW-1185">Reference proteome</keyword>
<dbReference type="Proteomes" id="UP000056419">
    <property type="component" value="Unassembled WGS sequence"/>
</dbReference>
<name>A0A125MGA7_BACSE</name>
<evidence type="ECO:0000313" key="3">
    <source>
        <dbReference type="Proteomes" id="UP000056419"/>
    </source>
</evidence>
<gene>
    <name evidence="2" type="ORF">AA415_00917</name>
</gene>
<proteinExistence type="predicted"/>
<comment type="caution">
    <text evidence="2">The sequence shown here is derived from an EMBL/GenBank/DDBJ whole genome shotgun (WGS) entry which is preliminary data.</text>
</comment>
<organism evidence="2 3">
    <name type="scientific">Bacteroides stercoris</name>
    <dbReference type="NCBI Taxonomy" id="46506"/>
    <lineage>
        <taxon>Bacteria</taxon>
        <taxon>Pseudomonadati</taxon>
        <taxon>Bacteroidota</taxon>
        <taxon>Bacteroidia</taxon>
        <taxon>Bacteroidales</taxon>
        <taxon>Bacteroidaceae</taxon>
        <taxon>Bacteroides</taxon>
    </lineage>
</organism>
<dbReference type="PATRIC" id="fig|46506.5.peg.989"/>
<evidence type="ECO:0000313" key="2">
    <source>
        <dbReference type="EMBL" id="KWR56607.1"/>
    </source>
</evidence>
<evidence type="ECO:0000259" key="1">
    <source>
        <dbReference type="Pfam" id="PF22599"/>
    </source>
</evidence>
<reference evidence="2 3" key="1">
    <citation type="journal article" date="2016" name="BMC Genomics">
        <title>Type VI secretion systems of human gut Bacteroidales segregate into three genetic architectures, two of which are contained on mobile genetic elements.</title>
        <authorList>
            <person name="Coyne M.J."/>
            <person name="Roelofs K.G."/>
            <person name="Comstock L.E."/>
        </authorList>
    </citation>
    <scope>NUCLEOTIDE SEQUENCE [LARGE SCALE GENOMIC DNA]</scope>
    <source>
        <strain evidence="2 3">CL09T03C01</strain>
    </source>
</reference>
<dbReference type="AlphaFoldDB" id="A0A125MGA7"/>
<feature type="domain" description="SecDF P1 head subdomain" evidence="1">
    <location>
        <begin position="37"/>
        <end position="119"/>
    </location>
</feature>
<protein>
    <submittedName>
        <fullName evidence="2">Putative preprotein translocase subunit, SecD-like</fullName>
    </submittedName>
</protein>